<dbReference type="Proteomes" id="UP001156691">
    <property type="component" value="Unassembled WGS sequence"/>
</dbReference>
<organism evidence="1 2">
    <name type="scientific">Devosia nitrariae</name>
    <dbReference type="NCBI Taxonomy" id="2071872"/>
    <lineage>
        <taxon>Bacteria</taxon>
        <taxon>Pseudomonadati</taxon>
        <taxon>Pseudomonadota</taxon>
        <taxon>Alphaproteobacteria</taxon>
        <taxon>Hyphomicrobiales</taxon>
        <taxon>Devosiaceae</taxon>
        <taxon>Devosia</taxon>
    </lineage>
</organism>
<protein>
    <recommendedName>
        <fullName evidence="3">Response regulatory domain-containing protein</fullName>
    </recommendedName>
</protein>
<evidence type="ECO:0008006" key="3">
    <source>
        <dbReference type="Google" id="ProtNLM"/>
    </source>
</evidence>
<sequence length="67" mass="7330">MGVATYARAGPLDFLDKPDADQFLDDIGHRLQAERHIQADFLTRRASPIADGIEHCRKIAITGVVGV</sequence>
<accession>A0ABQ5W8U6</accession>
<evidence type="ECO:0000313" key="2">
    <source>
        <dbReference type="Proteomes" id="UP001156691"/>
    </source>
</evidence>
<proteinExistence type="predicted"/>
<gene>
    <name evidence="1" type="ORF">GCM10010862_37880</name>
</gene>
<evidence type="ECO:0000313" key="1">
    <source>
        <dbReference type="EMBL" id="GLQ56529.1"/>
    </source>
</evidence>
<dbReference type="EMBL" id="BSNS01000020">
    <property type="protein sequence ID" value="GLQ56529.1"/>
    <property type="molecule type" value="Genomic_DNA"/>
</dbReference>
<keyword evidence="2" id="KW-1185">Reference proteome</keyword>
<reference evidence="2" key="1">
    <citation type="journal article" date="2019" name="Int. J. Syst. Evol. Microbiol.">
        <title>The Global Catalogue of Microorganisms (GCM) 10K type strain sequencing project: providing services to taxonomists for standard genome sequencing and annotation.</title>
        <authorList>
            <consortium name="The Broad Institute Genomics Platform"/>
            <consortium name="The Broad Institute Genome Sequencing Center for Infectious Disease"/>
            <person name="Wu L."/>
            <person name="Ma J."/>
        </authorList>
    </citation>
    <scope>NUCLEOTIDE SEQUENCE [LARGE SCALE GENOMIC DNA]</scope>
    <source>
        <strain evidence="2">NBRC 112416</strain>
    </source>
</reference>
<comment type="caution">
    <text evidence="1">The sequence shown here is derived from an EMBL/GenBank/DDBJ whole genome shotgun (WGS) entry which is preliminary data.</text>
</comment>
<name>A0ABQ5W8U6_9HYPH</name>